<accession>M0F557</accession>
<sequence>MLDEILDVIVGEIAKVVPDVVWGAVFLIFGVLTTAVGVATVLGVATLDASALLGGVLTVVGVSLVVGVLVAWYR</sequence>
<keyword evidence="3" id="KW-1185">Reference proteome</keyword>
<keyword evidence="1" id="KW-1133">Transmembrane helix</keyword>
<evidence type="ECO:0000313" key="3">
    <source>
        <dbReference type="Proteomes" id="UP000011689"/>
    </source>
</evidence>
<protein>
    <recommendedName>
        <fullName evidence="4">Major facilitator superfamily (MFS) profile domain-containing protein</fullName>
    </recommendedName>
</protein>
<evidence type="ECO:0000313" key="2">
    <source>
        <dbReference type="EMBL" id="ELZ55040.1"/>
    </source>
</evidence>
<dbReference type="RefSeq" id="WP_008584693.1">
    <property type="nucleotide sequence ID" value="NZ_AOJO01000045.1"/>
</dbReference>
<dbReference type="PATRIC" id="fig|1227481.4.peg.1958"/>
<keyword evidence="1" id="KW-0472">Membrane</keyword>
<dbReference type="GeneID" id="72713565"/>
<proteinExistence type="predicted"/>
<keyword evidence="1" id="KW-0812">Transmembrane</keyword>
<dbReference type="Proteomes" id="UP000011689">
    <property type="component" value="Unassembled WGS sequence"/>
</dbReference>
<feature type="transmembrane region" description="Helical" evidence="1">
    <location>
        <begin position="20"/>
        <end position="44"/>
    </location>
</feature>
<name>M0F557_9EURY</name>
<evidence type="ECO:0008006" key="4">
    <source>
        <dbReference type="Google" id="ProtNLM"/>
    </source>
</evidence>
<organism evidence="2 3">
    <name type="scientific">Halorubrum hochstenium ATCC 700873</name>
    <dbReference type="NCBI Taxonomy" id="1227481"/>
    <lineage>
        <taxon>Archaea</taxon>
        <taxon>Methanobacteriati</taxon>
        <taxon>Methanobacteriota</taxon>
        <taxon>Stenosarchaea group</taxon>
        <taxon>Halobacteria</taxon>
        <taxon>Halobacteriales</taxon>
        <taxon>Haloferacaceae</taxon>
        <taxon>Halorubrum</taxon>
    </lineage>
</organism>
<dbReference type="AlphaFoldDB" id="M0F557"/>
<feature type="transmembrane region" description="Helical" evidence="1">
    <location>
        <begin position="51"/>
        <end position="73"/>
    </location>
</feature>
<comment type="caution">
    <text evidence="2">The sequence shown here is derived from an EMBL/GenBank/DDBJ whole genome shotgun (WGS) entry which is preliminary data.</text>
</comment>
<dbReference type="EMBL" id="AOJO01000045">
    <property type="protein sequence ID" value="ELZ55040.1"/>
    <property type="molecule type" value="Genomic_DNA"/>
</dbReference>
<gene>
    <name evidence="2" type="ORF">C467_09951</name>
</gene>
<evidence type="ECO:0000256" key="1">
    <source>
        <dbReference type="SAM" id="Phobius"/>
    </source>
</evidence>
<reference evidence="2 3" key="1">
    <citation type="journal article" date="2014" name="PLoS Genet.">
        <title>Phylogenetically driven sequencing of extremely halophilic archaea reveals strategies for static and dynamic osmo-response.</title>
        <authorList>
            <person name="Becker E.A."/>
            <person name="Seitzer P.M."/>
            <person name="Tritt A."/>
            <person name="Larsen D."/>
            <person name="Krusor M."/>
            <person name="Yao A.I."/>
            <person name="Wu D."/>
            <person name="Madern D."/>
            <person name="Eisen J.A."/>
            <person name="Darling A.E."/>
            <person name="Facciotti M.T."/>
        </authorList>
    </citation>
    <scope>NUCLEOTIDE SEQUENCE [LARGE SCALE GENOMIC DNA]</scope>
    <source>
        <strain evidence="2 3">ATCC 700873</strain>
    </source>
</reference>